<reference evidence="9" key="1">
    <citation type="submission" date="2018-06" db="EMBL/GenBank/DDBJ databases">
        <authorList>
            <person name="Zhirakovskaya E."/>
        </authorList>
    </citation>
    <scope>NUCLEOTIDE SEQUENCE</scope>
</reference>
<dbReference type="CDD" id="cd00082">
    <property type="entry name" value="HisKA"/>
    <property type="match status" value="1"/>
</dbReference>
<dbReference type="Pfam" id="PF13181">
    <property type="entry name" value="TPR_8"/>
    <property type="match status" value="1"/>
</dbReference>
<dbReference type="SUPFAM" id="SSF47384">
    <property type="entry name" value="Homodimeric domain of signal transducing histidine kinase"/>
    <property type="match status" value="1"/>
</dbReference>
<dbReference type="EMBL" id="UOGD01000352">
    <property type="protein sequence ID" value="VAX26646.1"/>
    <property type="molecule type" value="Genomic_DNA"/>
</dbReference>
<dbReference type="InterPro" id="IPR004358">
    <property type="entry name" value="Sig_transdc_His_kin-like_C"/>
</dbReference>
<keyword evidence="4" id="KW-0808">Transferase</keyword>
<feature type="transmembrane region" description="Helical" evidence="7">
    <location>
        <begin position="481"/>
        <end position="500"/>
    </location>
</feature>
<evidence type="ECO:0000256" key="3">
    <source>
        <dbReference type="ARBA" id="ARBA00022553"/>
    </source>
</evidence>
<dbReference type="InterPro" id="IPR003594">
    <property type="entry name" value="HATPase_dom"/>
</dbReference>
<gene>
    <name evidence="9" type="ORF">MNBD_IGNAVI01-116</name>
</gene>
<dbReference type="SMART" id="SM00388">
    <property type="entry name" value="HisKA"/>
    <property type="match status" value="1"/>
</dbReference>
<evidence type="ECO:0000259" key="8">
    <source>
        <dbReference type="PROSITE" id="PS50109"/>
    </source>
</evidence>
<keyword evidence="7" id="KW-0812">Transmembrane</keyword>
<proteinExistence type="predicted"/>
<dbReference type="PANTHER" id="PTHR43711:SF31">
    <property type="entry name" value="HISTIDINE KINASE"/>
    <property type="match status" value="1"/>
</dbReference>
<dbReference type="SMART" id="SM00028">
    <property type="entry name" value="TPR"/>
    <property type="match status" value="9"/>
</dbReference>
<dbReference type="PROSITE" id="PS50005">
    <property type="entry name" value="TPR"/>
    <property type="match status" value="4"/>
</dbReference>
<feature type="domain" description="Histidine kinase" evidence="8">
    <location>
        <begin position="533"/>
        <end position="751"/>
    </location>
</feature>
<dbReference type="InterPro" id="IPR036097">
    <property type="entry name" value="HisK_dim/P_sf"/>
</dbReference>
<dbReference type="InterPro" id="IPR005467">
    <property type="entry name" value="His_kinase_dom"/>
</dbReference>
<dbReference type="InterPro" id="IPR003661">
    <property type="entry name" value="HisK_dim/P_dom"/>
</dbReference>
<dbReference type="GO" id="GO:0000155">
    <property type="term" value="F:phosphorelay sensor kinase activity"/>
    <property type="evidence" value="ECO:0007669"/>
    <property type="project" value="InterPro"/>
</dbReference>
<keyword evidence="6" id="KW-0902">Two-component regulatory system</keyword>
<evidence type="ECO:0000256" key="2">
    <source>
        <dbReference type="ARBA" id="ARBA00012438"/>
    </source>
</evidence>
<keyword evidence="7" id="KW-0472">Membrane</keyword>
<name>A0A3B1C7Z5_9ZZZZ</name>
<evidence type="ECO:0000256" key="6">
    <source>
        <dbReference type="ARBA" id="ARBA00023012"/>
    </source>
</evidence>
<dbReference type="InterPro" id="IPR026000">
    <property type="entry name" value="Apc5_dom"/>
</dbReference>
<dbReference type="FunFam" id="3.30.565.10:FF:000006">
    <property type="entry name" value="Sensor histidine kinase WalK"/>
    <property type="match status" value="1"/>
</dbReference>
<keyword evidence="7" id="KW-1133">Transmembrane helix</keyword>
<dbReference type="SMART" id="SM00387">
    <property type="entry name" value="HATPase_c"/>
    <property type="match status" value="1"/>
</dbReference>
<dbReference type="Pfam" id="PF12862">
    <property type="entry name" value="ANAPC5"/>
    <property type="match status" value="1"/>
</dbReference>
<keyword evidence="3" id="KW-0597">Phosphoprotein</keyword>
<accession>A0A3B1C7Z5</accession>
<dbReference type="Pfam" id="PF00512">
    <property type="entry name" value="HisKA"/>
    <property type="match status" value="1"/>
</dbReference>
<dbReference type="InterPro" id="IPR019734">
    <property type="entry name" value="TPR_rpt"/>
</dbReference>
<keyword evidence="5" id="KW-0418">Kinase</keyword>
<dbReference type="Pfam" id="PF13424">
    <property type="entry name" value="TPR_12"/>
    <property type="match status" value="2"/>
</dbReference>
<dbReference type="AlphaFoldDB" id="A0A3B1C7Z5"/>
<evidence type="ECO:0000256" key="4">
    <source>
        <dbReference type="ARBA" id="ARBA00022679"/>
    </source>
</evidence>
<dbReference type="SUPFAM" id="SSF55874">
    <property type="entry name" value="ATPase domain of HSP90 chaperone/DNA topoisomerase II/histidine kinase"/>
    <property type="match status" value="1"/>
</dbReference>
<dbReference type="Gene3D" id="1.25.40.10">
    <property type="entry name" value="Tetratricopeptide repeat domain"/>
    <property type="match status" value="3"/>
</dbReference>
<protein>
    <recommendedName>
        <fullName evidence="2">histidine kinase</fullName>
        <ecNumber evidence="2">2.7.13.3</ecNumber>
    </recommendedName>
</protein>
<dbReference type="PRINTS" id="PR00344">
    <property type="entry name" value="BCTRLSENSOR"/>
</dbReference>
<dbReference type="EC" id="2.7.13.3" evidence="2"/>
<dbReference type="InterPro" id="IPR036890">
    <property type="entry name" value="HATPase_C_sf"/>
</dbReference>
<evidence type="ECO:0000256" key="5">
    <source>
        <dbReference type="ARBA" id="ARBA00022777"/>
    </source>
</evidence>
<evidence type="ECO:0000256" key="7">
    <source>
        <dbReference type="SAM" id="Phobius"/>
    </source>
</evidence>
<dbReference type="InterPro" id="IPR011990">
    <property type="entry name" value="TPR-like_helical_dom_sf"/>
</dbReference>
<dbReference type="PROSITE" id="PS50109">
    <property type="entry name" value="HIS_KIN"/>
    <property type="match status" value="1"/>
</dbReference>
<evidence type="ECO:0000256" key="1">
    <source>
        <dbReference type="ARBA" id="ARBA00000085"/>
    </source>
</evidence>
<dbReference type="Gene3D" id="3.30.565.10">
    <property type="entry name" value="Histidine kinase-like ATPase, C-terminal domain"/>
    <property type="match status" value="1"/>
</dbReference>
<dbReference type="SUPFAM" id="SSF48452">
    <property type="entry name" value="TPR-like"/>
    <property type="match status" value="3"/>
</dbReference>
<dbReference type="Pfam" id="PF02518">
    <property type="entry name" value="HATPase_c"/>
    <property type="match status" value="1"/>
</dbReference>
<sequence>MNFFQTKYLIPFLLLISSGLLAQSRIDSLKNLLDEAKGERSVDLQIELADAYRHIDSSMKSFSYYKEALKVSDKINYTKGKIEALNRLASSSVKLGKASEALSYSIQAITLADENKQVKLKADALRAFANASFKLGEKDTAIVKFKEALSIYSELKDSLKIGTVLSEMGEVYTYLNDTPQMIDSYNKSLEIYKNLGNKEKMGLIYLSLGSVYSNMLGEYRKAIEYGFNALEIFDDLGDDLHKTYCYLIIGSAHEYLGNLDKALEQYQKSFEICKKGNNNYLLANVQNYIGEVYNKKHDIKSALNYYSKSLNLYSELHNQEGIAVVENNIGECYYKLGKLDKALNHYQKSFDYFNKRNEKFQLSELLVNIGNVHYKRKDYNSAINSFERAIAYAKETNALESLKKAYKAISHAYKEMQLPERALSYLESYVEVKDSLLNLENLAMIAEYDAKYEAAQKEKKIALLKKGQEFAAINSRLQKTLIFLLIAISILLITTLVIYYRKYRQKNIMNQKLAESETHLQKLNFTKDKFFSIIAHDLRGPLGTLSGLTEILDEDAKEMDKESIVELSQDIHKIAKNTINLLNNLLAWSSVQVGKVETSKENFDIKPIIEGNYEILKANLEQKNISFVNNISDSVFVYADRNMISSVIRNLIHNAIKFTHKNGSITTYHKQNNEHIAISISDTGVGIPEENLENLFEIGSKISTYGTENEMGTGLGLILSKEFIEKNNGSIEVISQIGIGTTFTIKFPYTKN</sequence>
<comment type="catalytic activity">
    <reaction evidence="1">
        <text>ATP + protein L-histidine = ADP + protein N-phospho-L-histidine.</text>
        <dbReference type="EC" id="2.7.13.3"/>
    </reaction>
</comment>
<organism evidence="9">
    <name type="scientific">hydrothermal vent metagenome</name>
    <dbReference type="NCBI Taxonomy" id="652676"/>
    <lineage>
        <taxon>unclassified sequences</taxon>
        <taxon>metagenomes</taxon>
        <taxon>ecological metagenomes</taxon>
    </lineage>
</organism>
<evidence type="ECO:0000313" key="9">
    <source>
        <dbReference type="EMBL" id="VAX26646.1"/>
    </source>
</evidence>
<dbReference type="Gene3D" id="1.10.287.130">
    <property type="match status" value="1"/>
</dbReference>
<dbReference type="PANTHER" id="PTHR43711">
    <property type="entry name" value="TWO-COMPONENT HISTIDINE KINASE"/>
    <property type="match status" value="1"/>
</dbReference>
<dbReference type="InterPro" id="IPR050736">
    <property type="entry name" value="Sensor_HK_Regulatory"/>
</dbReference>